<dbReference type="EC" id="1.1.1.346" evidence="8"/>
<sequence>MTTPASVPSAVPSLALNSGGSIPQLGLGTWPLDDAEVEKAIVAAAELGYRHVDTAVKYGNEIGVGRGVAASGVAREDWFVTTKLDGEYQGQDRAVAGLDASLERLGLDYVDLLLIHWPLPARGEFVSTWETFIRLREAGKARAIGVSNFKPAHLDKLITATGVVPAVNQIQLSPAITRREQRAYDTEHGILTESWSPLGGGSGDLLSSRVLARVAEKHDRTPGQIVLRWHIQNGLVVIPKSANPQRMADNLAAFGFELDADDLAAIDTLDEGPDAGVDSDRSGH</sequence>
<dbReference type="EMBL" id="JACCHJ010000001">
    <property type="protein sequence ID" value="NYK09594.1"/>
    <property type="molecule type" value="Genomic_DNA"/>
</dbReference>
<dbReference type="PANTHER" id="PTHR43827">
    <property type="entry name" value="2,5-DIKETO-D-GLUCONIC ACID REDUCTASE"/>
    <property type="match status" value="1"/>
</dbReference>
<dbReference type="Gene3D" id="3.20.20.100">
    <property type="entry name" value="NADP-dependent oxidoreductase domain"/>
    <property type="match status" value="1"/>
</dbReference>
<dbReference type="InterPro" id="IPR036812">
    <property type="entry name" value="NAD(P)_OxRdtase_dom_sf"/>
</dbReference>
<evidence type="ECO:0000256" key="6">
    <source>
        <dbReference type="PIRSR" id="PIRSR000097-3"/>
    </source>
</evidence>
<dbReference type="FunFam" id="3.20.20.100:FF:000002">
    <property type="entry name" value="2,5-diketo-D-gluconic acid reductase A"/>
    <property type="match status" value="1"/>
</dbReference>
<dbReference type="RefSeq" id="WP_179700531.1">
    <property type="nucleotide sequence ID" value="NZ_BAAAHA010000003.1"/>
</dbReference>
<proteinExistence type="inferred from homology"/>
<comment type="similarity">
    <text evidence="1">Belongs to the aldo/keto reductase family.</text>
</comment>
<dbReference type="InterPro" id="IPR020471">
    <property type="entry name" value="AKR"/>
</dbReference>
<dbReference type="PANTHER" id="PTHR43827:SF3">
    <property type="entry name" value="NADP-DEPENDENT OXIDOREDUCTASE DOMAIN-CONTAINING PROTEIN"/>
    <property type="match status" value="1"/>
</dbReference>
<keyword evidence="3 8" id="KW-0560">Oxidoreductase</keyword>
<dbReference type="Proteomes" id="UP000521075">
    <property type="component" value="Unassembled WGS sequence"/>
</dbReference>
<protein>
    <submittedName>
        <fullName evidence="8">2,5-diketo-D-gluconate reductase A</fullName>
        <ecNumber evidence="8">1.1.1.346</ecNumber>
    </submittedName>
</protein>
<gene>
    <name evidence="8" type="ORF">HNR14_001475</name>
</gene>
<dbReference type="Pfam" id="PF00248">
    <property type="entry name" value="Aldo_ket_red"/>
    <property type="match status" value="1"/>
</dbReference>
<dbReference type="PRINTS" id="PR00069">
    <property type="entry name" value="ALDKETRDTASE"/>
</dbReference>
<dbReference type="InterPro" id="IPR023210">
    <property type="entry name" value="NADP_OxRdtase_dom"/>
</dbReference>
<dbReference type="PIRSF" id="PIRSF000097">
    <property type="entry name" value="AKR"/>
    <property type="match status" value="1"/>
</dbReference>
<evidence type="ECO:0000256" key="4">
    <source>
        <dbReference type="PIRSR" id="PIRSR000097-1"/>
    </source>
</evidence>
<feature type="site" description="Lowers pKa of active site Tyr" evidence="6">
    <location>
        <position position="83"/>
    </location>
</feature>
<dbReference type="SUPFAM" id="SSF51430">
    <property type="entry name" value="NAD(P)-linked oxidoreductase"/>
    <property type="match status" value="1"/>
</dbReference>
<evidence type="ECO:0000256" key="2">
    <source>
        <dbReference type="ARBA" id="ARBA00022857"/>
    </source>
</evidence>
<comment type="caution">
    <text evidence="8">The sequence shown here is derived from an EMBL/GenBank/DDBJ whole genome shotgun (WGS) entry which is preliminary data.</text>
</comment>
<keyword evidence="2" id="KW-0521">NADP</keyword>
<evidence type="ECO:0000313" key="8">
    <source>
        <dbReference type="EMBL" id="NYK09594.1"/>
    </source>
</evidence>
<accession>A0A853DSJ4</accession>
<dbReference type="AlphaFoldDB" id="A0A853DSJ4"/>
<evidence type="ECO:0000259" key="7">
    <source>
        <dbReference type="Pfam" id="PF00248"/>
    </source>
</evidence>
<evidence type="ECO:0000256" key="1">
    <source>
        <dbReference type="ARBA" id="ARBA00007905"/>
    </source>
</evidence>
<organism evidence="8 9">
    <name type="scientific">Leifsonia naganoensis</name>
    <dbReference type="NCBI Taxonomy" id="150025"/>
    <lineage>
        <taxon>Bacteria</taxon>
        <taxon>Bacillati</taxon>
        <taxon>Actinomycetota</taxon>
        <taxon>Actinomycetes</taxon>
        <taxon>Micrococcales</taxon>
        <taxon>Microbacteriaceae</taxon>
        <taxon>Leifsonia</taxon>
    </lineage>
</organism>
<feature type="active site" description="Proton donor" evidence="4">
    <location>
        <position position="58"/>
    </location>
</feature>
<evidence type="ECO:0000256" key="5">
    <source>
        <dbReference type="PIRSR" id="PIRSR000097-2"/>
    </source>
</evidence>
<dbReference type="PROSITE" id="PS00798">
    <property type="entry name" value="ALDOKETO_REDUCTASE_1"/>
    <property type="match status" value="1"/>
</dbReference>
<evidence type="ECO:0000313" key="9">
    <source>
        <dbReference type="Proteomes" id="UP000521075"/>
    </source>
</evidence>
<feature type="binding site" evidence="5">
    <location>
        <position position="116"/>
    </location>
    <ligand>
        <name>substrate</name>
    </ligand>
</feature>
<dbReference type="PROSITE" id="PS00062">
    <property type="entry name" value="ALDOKETO_REDUCTASE_2"/>
    <property type="match status" value="1"/>
</dbReference>
<reference evidence="8 9" key="1">
    <citation type="submission" date="2020-07" db="EMBL/GenBank/DDBJ databases">
        <title>Sequencing the genomes of 1000 actinobacteria strains.</title>
        <authorList>
            <person name="Klenk H.-P."/>
        </authorList>
    </citation>
    <scope>NUCLEOTIDE SEQUENCE [LARGE SCALE GENOMIC DNA]</scope>
    <source>
        <strain evidence="8 9">DSM 15166</strain>
    </source>
</reference>
<feature type="domain" description="NADP-dependent oxidoreductase" evidence="7">
    <location>
        <begin position="25"/>
        <end position="270"/>
    </location>
</feature>
<dbReference type="InterPro" id="IPR018170">
    <property type="entry name" value="Aldo/ket_reductase_CS"/>
</dbReference>
<keyword evidence="9" id="KW-1185">Reference proteome</keyword>
<evidence type="ECO:0000256" key="3">
    <source>
        <dbReference type="ARBA" id="ARBA00023002"/>
    </source>
</evidence>
<dbReference type="GO" id="GO:0016616">
    <property type="term" value="F:oxidoreductase activity, acting on the CH-OH group of donors, NAD or NADP as acceptor"/>
    <property type="evidence" value="ECO:0007669"/>
    <property type="project" value="UniProtKB-ARBA"/>
</dbReference>
<name>A0A853DSJ4_9MICO</name>